<proteinExistence type="predicted"/>
<dbReference type="Gramene" id="GBG89667">
    <property type="protein sequence ID" value="GBG89667"/>
    <property type="gene ID" value="CBR_g49520"/>
</dbReference>
<comment type="caution">
    <text evidence="4">The sequence shown here is derived from an EMBL/GenBank/DDBJ whole genome shotgun (WGS) entry which is preliminary data.</text>
</comment>
<dbReference type="Gene3D" id="3.80.10.10">
    <property type="entry name" value="Ribonuclease Inhibitor"/>
    <property type="match status" value="1"/>
</dbReference>
<evidence type="ECO:0008006" key="6">
    <source>
        <dbReference type="Google" id="ProtNLM"/>
    </source>
</evidence>
<evidence type="ECO:0000313" key="5">
    <source>
        <dbReference type="Proteomes" id="UP000265515"/>
    </source>
</evidence>
<evidence type="ECO:0000256" key="2">
    <source>
        <dbReference type="ARBA" id="ARBA00022737"/>
    </source>
</evidence>
<dbReference type="SMART" id="SM00365">
    <property type="entry name" value="LRR_SD22"/>
    <property type="match status" value="3"/>
</dbReference>
<organism evidence="4 5">
    <name type="scientific">Chara braunii</name>
    <name type="common">Braun's stonewort</name>
    <dbReference type="NCBI Taxonomy" id="69332"/>
    <lineage>
        <taxon>Eukaryota</taxon>
        <taxon>Viridiplantae</taxon>
        <taxon>Streptophyta</taxon>
        <taxon>Charophyceae</taxon>
        <taxon>Charales</taxon>
        <taxon>Characeae</taxon>
        <taxon>Chara</taxon>
    </lineage>
</organism>
<protein>
    <recommendedName>
        <fullName evidence="6">U2A'/phosphoprotein 32 family A C-terminal domain-containing protein</fullName>
    </recommendedName>
</protein>
<dbReference type="GO" id="GO:0005737">
    <property type="term" value="C:cytoplasm"/>
    <property type="evidence" value="ECO:0007669"/>
    <property type="project" value="TreeGrafter"/>
</dbReference>
<sequence length="312" mass="34111">MPNQSIELISPDLGRYLVNLTQLDLSNNLIERIEHLDRLPHLRKLVLTSNKISRLDNVDKLQKLEYLLIQSNYVSLIDEVEKLRGLTRLSTLYFQNIDRTQKNPICFVDNYRTRVLEVLPSLRNLDGERIRSIVAAVAAGAGGGSTVSSIANHWCSSLSSIASSFSSSSSASSFSSSPSSSSSTSCSSSSSSFSSSSSSSSSSSATTLGSVDFLVLRSASDETSMDGVDVNKLTATLANQRSRWWGPDCLELMGPEDYRRSGSSECSKALESRVKQFQEIVRDCTSLSQNCSSLLKEHNRLVREIIAAKKSS</sequence>
<keyword evidence="5" id="KW-1185">Reference proteome</keyword>
<dbReference type="PANTHER" id="PTHR15454">
    <property type="entry name" value="NISCHARIN RELATED"/>
    <property type="match status" value="1"/>
</dbReference>
<dbReference type="Proteomes" id="UP000265515">
    <property type="component" value="Unassembled WGS sequence"/>
</dbReference>
<keyword evidence="1" id="KW-0433">Leucine-rich repeat</keyword>
<dbReference type="PANTHER" id="PTHR15454:SF56">
    <property type="entry name" value="PROTEIN PHOSPHATASE 1 REGULATORY SUBUNIT 7-RELATED"/>
    <property type="match status" value="1"/>
</dbReference>
<dbReference type="AlphaFoldDB" id="A0A388M513"/>
<feature type="region of interest" description="Disordered" evidence="3">
    <location>
        <begin position="175"/>
        <end position="206"/>
    </location>
</feature>
<name>A0A388M513_CHABU</name>
<dbReference type="OrthoDB" id="1517790at2759"/>
<gene>
    <name evidence="4" type="ORF">CBR_g49520</name>
</gene>
<reference evidence="4 5" key="1">
    <citation type="journal article" date="2018" name="Cell">
        <title>The Chara Genome: Secondary Complexity and Implications for Plant Terrestrialization.</title>
        <authorList>
            <person name="Nishiyama T."/>
            <person name="Sakayama H."/>
            <person name="Vries J.D."/>
            <person name="Buschmann H."/>
            <person name="Saint-Marcoux D."/>
            <person name="Ullrich K.K."/>
            <person name="Haas F.B."/>
            <person name="Vanderstraeten L."/>
            <person name="Becker D."/>
            <person name="Lang D."/>
            <person name="Vosolsobe S."/>
            <person name="Rombauts S."/>
            <person name="Wilhelmsson P.K.I."/>
            <person name="Janitza P."/>
            <person name="Kern R."/>
            <person name="Heyl A."/>
            <person name="Rumpler F."/>
            <person name="Villalobos L.I.A.C."/>
            <person name="Clay J.M."/>
            <person name="Skokan R."/>
            <person name="Toyoda A."/>
            <person name="Suzuki Y."/>
            <person name="Kagoshima H."/>
            <person name="Schijlen E."/>
            <person name="Tajeshwar N."/>
            <person name="Catarino B."/>
            <person name="Hetherington A.J."/>
            <person name="Saltykova A."/>
            <person name="Bonnot C."/>
            <person name="Breuninger H."/>
            <person name="Symeonidi A."/>
            <person name="Radhakrishnan G.V."/>
            <person name="Van Nieuwerburgh F."/>
            <person name="Deforce D."/>
            <person name="Chang C."/>
            <person name="Karol K.G."/>
            <person name="Hedrich R."/>
            <person name="Ulvskov P."/>
            <person name="Glockner G."/>
            <person name="Delwiche C.F."/>
            <person name="Petrasek J."/>
            <person name="Van de Peer Y."/>
            <person name="Friml J."/>
            <person name="Beilby M."/>
            <person name="Dolan L."/>
            <person name="Kohara Y."/>
            <person name="Sugano S."/>
            <person name="Fujiyama A."/>
            <person name="Delaux P.-M."/>
            <person name="Quint M."/>
            <person name="TheiBen G."/>
            <person name="Hagemann M."/>
            <person name="Harholt J."/>
            <person name="Dunand C."/>
            <person name="Zachgo S."/>
            <person name="Langdale J."/>
            <person name="Maumus F."/>
            <person name="Straeten D.V.D."/>
            <person name="Gould S.B."/>
            <person name="Rensing S.A."/>
        </authorList>
    </citation>
    <scope>NUCLEOTIDE SEQUENCE [LARGE SCALE GENOMIC DNA]</scope>
    <source>
        <strain evidence="4 5">S276</strain>
    </source>
</reference>
<dbReference type="InterPro" id="IPR032675">
    <property type="entry name" value="LRR_dom_sf"/>
</dbReference>
<dbReference type="InterPro" id="IPR001611">
    <property type="entry name" value="Leu-rich_rpt"/>
</dbReference>
<dbReference type="Pfam" id="PF14580">
    <property type="entry name" value="LRR_9"/>
    <property type="match status" value="1"/>
</dbReference>
<dbReference type="PROSITE" id="PS51450">
    <property type="entry name" value="LRR"/>
    <property type="match status" value="2"/>
</dbReference>
<dbReference type="STRING" id="69332.A0A388M513"/>
<evidence type="ECO:0000313" key="4">
    <source>
        <dbReference type="EMBL" id="GBG89667.1"/>
    </source>
</evidence>
<feature type="compositionally biased region" description="Low complexity" evidence="3">
    <location>
        <begin position="175"/>
        <end position="205"/>
    </location>
</feature>
<evidence type="ECO:0000256" key="3">
    <source>
        <dbReference type="SAM" id="MobiDB-lite"/>
    </source>
</evidence>
<dbReference type="SUPFAM" id="SSF52058">
    <property type="entry name" value="L domain-like"/>
    <property type="match status" value="1"/>
</dbReference>
<keyword evidence="2" id="KW-0677">Repeat</keyword>
<evidence type="ECO:0000256" key="1">
    <source>
        <dbReference type="ARBA" id="ARBA00022614"/>
    </source>
</evidence>
<accession>A0A388M513</accession>
<dbReference type="EMBL" id="BFEA01000753">
    <property type="protein sequence ID" value="GBG89667.1"/>
    <property type="molecule type" value="Genomic_DNA"/>
</dbReference>